<dbReference type="eggNOG" id="ENOG5032T0R">
    <property type="taxonomic scope" value="Bacteria"/>
</dbReference>
<organism evidence="6 7">
    <name type="scientific">Candidatus Criblamydia sequanensis CRIB-18</name>
    <dbReference type="NCBI Taxonomy" id="1437425"/>
    <lineage>
        <taxon>Bacteria</taxon>
        <taxon>Pseudomonadati</taxon>
        <taxon>Chlamydiota</taxon>
        <taxon>Chlamydiia</taxon>
        <taxon>Parachlamydiales</taxon>
        <taxon>Candidatus Criblamydiaceae</taxon>
        <taxon>Candidatus Criblamydia</taxon>
    </lineage>
</organism>
<accession>A0A090D0M6</accession>
<dbReference type="OrthoDB" id="1493324at2"/>
<proteinExistence type="predicted"/>
<keyword evidence="4 5" id="KW-0472">Membrane</keyword>
<evidence type="ECO:0000313" key="7">
    <source>
        <dbReference type="Proteomes" id="UP000031552"/>
    </source>
</evidence>
<feature type="transmembrane region" description="Helical" evidence="5">
    <location>
        <begin position="74"/>
        <end position="93"/>
    </location>
</feature>
<reference evidence="6" key="1">
    <citation type="submission" date="2013-12" db="EMBL/GenBank/DDBJ databases">
        <authorList>
            <person name="Linke B."/>
        </authorList>
    </citation>
    <scope>NUCLEOTIDE SEQUENCE [LARGE SCALE GENOMIC DNA]</scope>
    <source>
        <strain evidence="6">CRIB-18</strain>
    </source>
</reference>
<evidence type="ECO:0000313" key="6">
    <source>
        <dbReference type="EMBL" id="CDR34866.1"/>
    </source>
</evidence>
<evidence type="ECO:0000256" key="1">
    <source>
        <dbReference type="ARBA" id="ARBA00004141"/>
    </source>
</evidence>
<dbReference type="RefSeq" id="WP_041018421.1">
    <property type="nucleotide sequence ID" value="NZ_CCEJ010000010.1"/>
</dbReference>
<dbReference type="EMBL" id="CCEJ010000010">
    <property type="protein sequence ID" value="CDR34866.1"/>
    <property type="molecule type" value="Genomic_DNA"/>
</dbReference>
<sequence length="125" mass="14139">MHYILILLQLIVAFGLLNVWLIRSDKKTDYRGCNSSSLKNEFAAYGLPLWSFYVVGFLKITSAILLLLGIWKPFLVFPAALVVSVLMAGALVLHIKVEDPFKKWVPALIMLIFSLIICLGSFYQF</sequence>
<dbReference type="Proteomes" id="UP000031552">
    <property type="component" value="Unassembled WGS sequence"/>
</dbReference>
<dbReference type="InterPro" id="IPR032808">
    <property type="entry name" value="DoxX"/>
</dbReference>
<comment type="caution">
    <text evidence="6">The sequence shown here is derived from an EMBL/GenBank/DDBJ whole genome shotgun (WGS) entry which is preliminary data.</text>
</comment>
<reference evidence="6" key="2">
    <citation type="submission" date="2014-09" db="EMBL/GenBank/DDBJ databases">
        <title>Criblamydia sequanensis harbors a mega-plasmid encoding arsenite resistance.</title>
        <authorList>
            <person name="Bertelli C."/>
            <person name="Goesmann A."/>
            <person name="Greub G."/>
        </authorList>
    </citation>
    <scope>NUCLEOTIDE SEQUENCE [LARGE SCALE GENOMIC DNA]</scope>
    <source>
        <strain evidence="6">CRIB-18</strain>
    </source>
</reference>
<keyword evidence="2 5" id="KW-0812">Transmembrane</keyword>
<evidence type="ECO:0000256" key="5">
    <source>
        <dbReference type="SAM" id="Phobius"/>
    </source>
</evidence>
<feature type="transmembrane region" description="Helical" evidence="5">
    <location>
        <begin position="42"/>
        <end position="68"/>
    </location>
</feature>
<feature type="transmembrane region" description="Helical" evidence="5">
    <location>
        <begin position="6"/>
        <end position="22"/>
    </location>
</feature>
<dbReference type="Pfam" id="PF13564">
    <property type="entry name" value="DoxX_2"/>
    <property type="match status" value="1"/>
</dbReference>
<name>A0A090D0M6_9BACT</name>
<evidence type="ECO:0000256" key="3">
    <source>
        <dbReference type="ARBA" id="ARBA00022989"/>
    </source>
</evidence>
<dbReference type="GO" id="GO:0016020">
    <property type="term" value="C:membrane"/>
    <property type="evidence" value="ECO:0007669"/>
    <property type="project" value="UniProtKB-SubCell"/>
</dbReference>
<gene>
    <name evidence="6" type="ORF">CSEC_2060</name>
</gene>
<evidence type="ECO:0000256" key="2">
    <source>
        <dbReference type="ARBA" id="ARBA00022692"/>
    </source>
</evidence>
<evidence type="ECO:0000256" key="4">
    <source>
        <dbReference type="ARBA" id="ARBA00023136"/>
    </source>
</evidence>
<keyword evidence="7" id="KW-1185">Reference proteome</keyword>
<dbReference type="AlphaFoldDB" id="A0A090D0M6"/>
<keyword evidence="3 5" id="KW-1133">Transmembrane helix</keyword>
<comment type="subcellular location">
    <subcellularLocation>
        <location evidence="1">Membrane</location>
        <topology evidence="1">Multi-pass membrane protein</topology>
    </subcellularLocation>
</comment>
<protein>
    <submittedName>
        <fullName evidence="6">Conserved putative membrane protein</fullName>
    </submittedName>
</protein>
<feature type="transmembrane region" description="Helical" evidence="5">
    <location>
        <begin position="105"/>
        <end position="123"/>
    </location>
</feature>